<comment type="caution">
    <text evidence="1">The sequence shown here is derived from an EMBL/GenBank/DDBJ whole genome shotgun (WGS) entry which is preliminary data.</text>
</comment>
<keyword evidence="2" id="KW-1185">Reference proteome</keyword>
<accession>A0ABR4PF14</accession>
<organism evidence="1 2">
    <name type="scientific">Phlyctema vagabunda</name>
    <dbReference type="NCBI Taxonomy" id="108571"/>
    <lineage>
        <taxon>Eukaryota</taxon>
        <taxon>Fungi</taxon>
        <taxon>Dikarya</taxon>
        <taxon>Ascomycota</taxon>
        <taxon>Pezizomycotina</taxon>
        <taxon>Leotiomycetes</taxon>
        <taxon>Helotiales</taxon>
        <taxon>Dermateaceae</taxon>
        <taxon>Phlyctema</taxon>
    </lineage>
</organism>
<sequence length="140" mass="15551">MSVPLQHYITRGMSAISLSRQYVAATKSVTSCSFALYLMETATDRWCASLWLRALHSVAGAISRAKSLQYTEKTTIPIPKIHAYNLSDNTQPRSSFLILQYIEGRKLTDANLKSSPTSIAQAYTPPLLIFISNFDGLSFL</sequence>
<proteinExistence type="predicted"/>
<evidence type="ECO:0000313" key="2">
    <source>
        <dbReference type="Proteomes" id="UP001629113"/>
    </source>
</evidence>
<dbReference type="EMBL" id="JBFCZG010000005">
    <property type="protein sequence ID" value="KAL3421702.1"/>
    <property type="molecule type" value="Genomic_DNA"/>
</dbReference>
<gene>
    <name evidence="1" type="ORF">PVAG01_05858</name>
</gene>
<reference evidence="1 2" key="1">
    <citation type="submission" date="2024-06" db="EMBL/GenBank/DDBJ databases">
        <title>Complete genome of Phlyctema vagabunda strain 19-DSS-EL-015.</title>
        <authorList>
            <person name="Fiorenzani C."/>
        </authorList>
    </citation>
    <scope>NUCLEOTIDE SEQUENCE [LARGE SCALE GENOMIC DNA]</scope>
    <source>
        <strain evidence="1 2">19-DSS-EL-015</strain>
    </source>
</reference>
<evidence type="ECO:0000313" key="1">
    <source>
        <dbReference type="EMBL" id="KAL3421702.1"/>
    </source>
</evidence>
<dbReference type="Proteomes" id="UP001629113">
    <property type="component" value="Unassembled WGS sequence"/>
</dbReference>
<name>A0ABR4PF14_9HELO</name>
<protein>
    <submittedName>
        <fullName evidence="1">Uncharacterized protein</fullName>
    </submittedName>
</protein>